<dbReference type="PANTHER" id="PTHR43610">
    <property type="entry name" value="BLL6696 PROTEIN"/>
    <property type="match status" value="1"/>
</dbReference>
<reference evidence="3" key="1">
    <citation type="submission" date="2016-10" db="EMBL/GenBank/DDBJ databases">
        <authorList>
            <person name="Varghese N."/>
            <person name="Submissions S."/>
        </authorList>
    </citation>
    <scope>NUCLEOTIDE SEQUENCE [LARGE SCALE GENOMIC DNA]</scope>
    <source>
        <strain evidence="3">DSM 21580</strain>
    </source>
</reference>
<proteinExistence type="predicted"/>
<sequence length="177" mass="21196">MNFSIQQELSNENIIIKPLFKNDFEDLFSQAADEEVWSQHPNKNRYKRDVFENFFDGAMQSQGAFVIIDKATNEIIGSTRYYDYNAEENSIFIGYTFYGKKYWGKNYNSQVKKLMLDYIFQYVDFVNFHVGNENFRSQRAMEKLGAKKLDEIEVAYFGEEPRTNFLYRIYKKDFLNR</sequence>
<dbReference type="InterPro" id="IPR016181">
    <property type="entry name" value="Acyl_CoA_acyltransferase"/>
</dbReference>
<organism evidence="2 3">
    <name type="scientific">Halpernia humi</name>
    <dbReference type="NCBI Taxonomy" id="493375"/>
    <lineage>
        <taxon>Bacteria</taxon>
        <taxon>Pseudomonadati</taxon>
        <taxon>Bacteroidota</taxon>
        <taxon>Flavobacteriia</taxon>
        <taxon>Flavobacteriales</taxon>
        <taxon>Weeksellaceae</taxon>
        <taxon>Chryseobacterium group</taxon>
        <taxon>Halpernia</taxon>
    </lineage>
</organism>
<evidence type="ECO:0000313" key="2">
    <source>
        <dbReference type="EMBL" id="SEF58727.1"/>
    </source>
</evidence>
<feature type="domain" description="N-acetyltransferase" evidence="1">
    <location>
        <begin position="14"/>
        <end position="172"/>
    </location>
</feature>
<accession>A0A1H5T9Q7</accession>
<dbReference type="Pfam" id="PF13302">
    <property type="entry name" value="Acetyltransf_3"/>
    <property type="match status" value="1"/>
</dbReference>
<dbReference type="RefSeq" id="WP_103912424.1">
    <property type="nucleotide sequence ID" value="NZ_FNUS01000001.1"/>
</dbReference>
<dbReference type="InterPro" id="IPR000182">
    <property type="entry name" value="GNAT_dom"/>
</dbReference>
<dbReference type="Gene3D" id="3.40.630.30">
    <property type="match status" value="1"/>
</dbReference>
<keyword evidence="2" id="KW-0808">Transferase</keyword>
<name>A0A1H5T9Q7_9FLAO</name>
<dbReference type="PANTHER" id="PTHR43610:SF1">
    <property type="entry name" value="N-ACETYLTRANSFERASE DOMAIN-CONTAINING PROTEIN"/>
    <property type="match status" value="1"/>
</dbReference>
<dbReference type="SUPFAM" id="SSF55729">
    <property type="entry name" value="Acyl-CoA N-acyltransferases (Nat)"/>
    <property type="match status" value="1"/>
</dbReference>
<keyword evidence="3" id="KW-1185">Reference proteome</keyword>
<dbReference type="EMBL" id="FNUS01000001">
    <property type="protein sequence ID" value="SEF58727.1"/>
    <property type="molecule type" value="Genomic_DNA"/>
</dbReference>
<dbReference type="OrthoDB" id="9795199at2"/>
<gene>
    <name evidence="2" type="ORF">SAMN05421847_0390</name>
</gene>
<dbReference type="Proteomes" id="UP000236738">
    <property type="component" value="Unassembled WGS sequence"/>
</dbReference>
<dbReference type="AlphaFoldDB" id="A0A1H5T9Q7"/>
<dbReference type="GO" id="GO:0016747">
    <property type="term" value="F:acyltransferase activity, transferring groups other than amino-acyl groups"/>
    <property type="evidence" value="ECO:0007669"/>
    <property type="project" value="InterPro"/>
</dbReference>
<protein>
    <submittedName>
        <fullName evidence="2">Protein N-acetyltransferase, RimJ/RimL family</fullName>
    </submittedName>
</protein>
<evidence type="ECO:0000313" key="3">
    <source>
        <dbReference type="Proteomes" id="UP000236738"/>
    </source>
</evidence>
<evidence type="ECO:0000259" key="1">
    <source>
        <dbReference type="PROSITE" id="PS51186"/>
    </source>
</evidence>
<dbReference type="PROSITE" id="PS51186">
    <property type="entry name" value="GNAT"/>
    <property type="match status" value="1"/>
</dbReference>